<name>A0ACB8L717_CITSI</name>
<comment type="caution">
    <text evidence="1">The sequence shown here is derived from an EMBL/GenBank/DDBJ whole genome shotgun (WGS) entry which is preliminary data.</text>
</comment>
<protein>
    <submittedName>
        <fullName evidence="1">Polyamine oxidase 1</fullName>
    </submittedName>
</protein>
<organism evidence="1 2">
    <name type="scientific">Citrus sinensis</name>
    <name type="common">Sweet orange</name>
    <name type="synonym">Citrus aurantium var. sinensis</name>
    <dbReference type="NCBI Taxonomy" id="2711"/>
    <lineage>
        <taxon>Eukaryota</taxon>
        <taxon>Viridiplantae</taxon>
        <taxon>Streptophyta</taxon>
        <taxon>Embryophyta</taxon>
        <taxon>Tracheophyta</taxon>
        <taxon>Spermatophyta</taxon>
        <taxon>Magnoliopsida</taxon>
        <taxon>eudicotyledons</taxon>
        <taxon>Gunneridae</taxon>
        <taxon>Pentapetalae</taxon>
        <taxon>rosids</taxon>
        <taxon>malvids</taxon>
        <taxon>Sapindales</taxon>
        <taxon>Rutaceae</taxon>
        <taxon>Aurantioideae</taxon>
        <taxon>Citrus</taxon>
    </lineage>
</organism>
<dbReference type="EMBL" id="CM039173">
    <property type="protein sequence ID" value="KAH9769244.1"/>
    <property type="molecule type" value="Genomic_DNA"/>
</dbReference>
<accession>A0ACB8L717</accession>
<sequence>MKVSCSVVVFALVFHFFLVTGSRSPPPSDSVIIIGAGMSGIMAAKTLEEAGYKDYIILEADSRIGGRVHKGQVDGNTVEMGANWLFSGGPKSSPAHEIAKKIKLRTLYSDYGNLSSNIYKQGGGLYEKHVVESAFKVADARQEFGTNLSKILSSKKGGDDDISILGSQRLFKQVPKGPLDLAVDYFYNDFEEAEPTRISSLKNTFPRQLMEDFGEDSYFVADPRGFETVVHYIANQFLSHNNNKITDPRLQLKKTVRKINQSKNKVIITTEDGSVYHANYVIVTVSVGVLQSDLIGFVPRLPHLENELPGENMIFVTVTDEESRRIEQQSEKKTKAEIMQVLKKMFGNGKQIPEPDTMLIPKWWSNRLYKGSYSNWPNGYTLHSYHDLQQPFGRIYFAGEHTNSTYLGYVDGAYFSGTFRSPSDSLYPLLGRAT</sequence>
<keyword evidence="2" id="KW-1185">Reference proteome</keyword>
<evidence type="ECO:0000313" key="2">
    <source>
        <dbReference type="Proteomes" id="UP000829398"/>
    </source>
</evidence>
<proteinExistence type="predicted"/>
<dbReference type="Proteomes" id="UP000829398">
    <property type="component" value="Chromosome 4"/>
</dbReference>
<gene>
    <name evidence="1" type="ORF">KPL71_011928</name>
</gene>
<evidence type="ECO:0000313" key="1">
    <source>
        <dbReference type="EMBL" id="KAH9769244.1"/>
    </source>
</evidence>
<reference evidence="2" key="1">
    <citation type="journal article" date="2023" name="Hortic. Res.">
        <title>A chromosome-level phased genome enabling allele-level studies in sweet orange: a case study on citrus Huanglongbing tolerance.</title>
        <authorList>
            <person name="Wu B."/>
            <person name="Yu Q."/>
            <person name="Deng Z."/>
            <person name="Duan Y."/>
            <person name="Luo F."/>
            <person name="Gmitter F. Jr."/>
        </authorList>
    </citation>
    <scope>NUCLEOTIDE SEQUENCE [LARGE SCALE GENOMIC DNA]</scope>
    <source>
        <strain evidence="2">cv. Valencia</strain>
    </source>
</reference>